<dbReference type="InterPro" id="IPR032675">
    <property type="entry name" value="LRR_dom_sf"/>
</dbReference>
<sequence>MSHPTLNDSCQLPALTASTEEYKDLSSNSATKLQQSPESALSALDQRAMTLTKTASFDSALDNAKTMQQLSPTSALGYLREALIYSEQGKQRHVIDICNQALHVVNTKDVHYAALQQAKMDAEQQQAKCIDFISQLPADIVITTLIPMFITQCDALDGCQPCPYLYVSRVWRDRVIQSVNGLYFYIKKENDENTCPEVIKFAQHIKFLCISNCTQTWLCDLLRNNEFRSLEELFIFSFGTTSMDNLISSLEIVSGTLEHLELKVNSGPSLSAAALLSACPNLVSLYTSGVNHADLSSLPTTPWDNLTELEITYSEEDITFDQIMAIWERFPSLEHLRLDPCTDIRSALLVTDYYPYMNNLDIKISSGADIMYNEKGTFSDDIGITHLALDTNLVPFGQHMDVNSILKRYHNTLEQITLNMEADTDNTDTYSIQYPRLKRLYLNSPAWWIPRNAPMLEELAMTMEAVDMFGDHSAVFDTIPFHLQKLELRFPCDSSVVIERYLLRLAEHAQLKELNIEFHSLDTAGTIFDAICRLGQLRSLLIDSWGSWDSSHMEGFFGRLVQGCPHIASLGLKCKNPPSIDAMNTLKRLKHLQHFGFRVDWTNGNDAFWHAFELVTNQVNSHLS</sequence>
<organism evidence="1">
    <name type="scientific">Lichtheimia ramosa</name>
    <dbReference type="NCBI Taxonomy" id="688394"/>
    <lineage>
        <taxon>Eukaryota</taxon>
        <taxon>Fungi</taxon>
        <taxon>Fungi incertae sedis</taxon>
        <taxon>Mucoromycota</taxon>
        <taxon>Mucoromycotina</taxon>
        <taxon>Mucoromycetes</taxon>
        <taxon>Mucorales</taxon>
        <taxon>Lichtheimiaceae</taxon>
        <taxon>Lichtheimia</taxon>
    </lineage>
</organism>
<dbReference type="AlphaFoldDB" id="A0A077WFN8"/>
<dbReference type="EMBL" id="LK023320">
    <property type="protein sequence ID" value="CDS06441.1"/>
    <property type="molecule type" value="Genomic_DNA"/>
</dbReference>
<gene>
    <name evidence="1" type="ORF">LRAMOSA08969</name>
</gene>
<dbReference type="InterPro" id="IPR011990">
    <property type="entry name" value="TPR-like_helical_dom_sf"/>
</dbReference>
<dbReference type="Gene3D" id="1.25.40.10">
    <property type="entry name" value="Tetratricopeptide repeat domain"/>
    <property type="match status" value="1"/>
</dbReference>
<dbReference type="SUPFAM" id="SSF52047">
    <property type="entry name" value="RNI-like"/>
    <property type="match status" value="1"/>
</dbReference>
<proteinExistence type="predicted"/>
<accession>A0A077WFN8</accession>
<evidence type="ECO:0000313" key="1">
    <source>
        <dbReference type="EMBL" id="CDS06441.1"/>
    </source>
</evidence>
<name>A0A077WFN8_9FUNG</name>
<dbReference type="PANTHER" id="PTHR38926:SF5">
    <property type="entry name" value="F-BOX AND LEUCINE-RICH REPEAT PROTEIN 6"/>
    <property type="match status" value="1"/>
</dbReference>
<dbReference type="OrthoDB" id="2218971at2759"/>
<reference evidence="1" key="1">
    <citation type="journal article" date="2014" name="Genome Announc.">
        <title>De novo whole-genome sequence and genome annotation of Lichtheimia ramosa.</title>
        <authorList>
            <person name="Linde J."/>
            <person name="Schwartze V."/>
            <person name="Binder U."/>
            <person name="Lass-Florl C."/>
            <person name="Voigt K."/>
            <person name="Horn F."/>
        </authorList>
    </citation>
    <scope>NUCLEOTIDE SEQUENCE</scope>
    <source>
        <strain evidence="1">JMRC FSU:6197</strain>
    </source>
</reference>
<protein>
    <submittedName>
        <fullName evidence="1">Uncharacterized protein</fullName>
    </submittedName>
</protein>
<dbReference type="PANTHER" id="PTHR38926">
    <property type="entry name" value="F-BOX DOMAIN CONTAINING PROTEIN, EXPRESSED"/>
    <property type="match status" value="1"/>
</dbReference>
<dbReference type="SUPFAM" id="SSF48452">
    <property type="entry name" value="TPR-like"/>
    <property type="match status" value="1"/>
</dbReference>
<dbReference type="Gene3D" id="3.80.10.10">
    <property type="entry name" value="Ribonuclease Inhibitor"/>
    <property type="match status" value="2"/>
</dbReference>